<evidence type="ECO:0000313" key="3">
    <source>
        <dbReference type="Proteomes" id="UP000236291"/>
    </source>
</evidence>
<evidence type="ECO:0000313" key="2">
    <source>
        <dbReference type="EMBL" id="PNX80418.1"/>
    </source>
</evidence>
<gene>
    <name evidence="2" type="ORF">L195_g036417</name>
</gene>
<feature type="chain" id="PRO_5014378554" evidence="1">
    <location>
        <begin position="20"/>
        <end position="132"/>
    </location>
</feature>
<organism evidence="2 3">
    <name type="scientific">Trifolium pratense</name>
    <name type="common">Red clover</name>
    <dbReference type="NCBI Taxonomy" id="57577"/>
    <lineage>
        <taxon>Eukaryota</taxon>
        <taxon>Viridiplantae</taxon>
        <taxon>Streptophyta</taxon>
        <taxon>Embryophyta</taxon>
        <taxon>Tracheophyta</taxon>
        <taxon>Spermatophyta</taxon>
        <taxon>Magnoliopsida</taxon>
        <taxon>eudicotyledons</taxon>
        <taxon>Gunneridae</taxon>
        <taxon>Pentapetalae</taxon>
        <taxon>rosids</taxon>
        <taxon>fabids</taxon>
        <taxon>Fabales</taxon>
        <taxon>Fabaceae</taxon>
        <taxon>Papilionoideae</taxon>
        <taxon>50 kb inversion clade</taxon>
        <taxon>NPAAA clade</taxon>
        <taxon>Hologalegina</taxon>
        <taxon>IRL clade</taxon>
        <taxon>Trifolieae</taxon>
        <taxon>Trifolium</taxon>
    </lineage>
</organism>
<evidence type="ECO:0000256" key="1">
    <source>
        <dbReference type="SAM" id="SignalP"/>
    </source>
</evidence>
<dbReference type="Proteomes" id="UP000236291">
    <property type="component" value="Unassembled WGS sequence"/>
</dbReference>
<accession>A0A2K3LPF3</accession>
<keyword evidence="1" id="KW-0732">Signal</keyword>
<protein>
    <submittedName>
        <fullName evidence="2">Uncharacterized protein</fullName>
    </submittedName>
</protein>
<dbReference type="AlphaFoldDB" id="A0A2K3LPF3"/>
<proteinExistence type="predicted"/>
<reference evidence="2 3" key="1">
    <citation type="journal article" date="2014" name="Am. J. Bot.">
        <title>Genome assembly and annotation for red clover (Trifolium pratense; Fabaceae).</title>
        <authorList>
            <person name="Istvanek J."/>
            <person name="Jaros M."/>
            <person name="Krenek A."/>
            <person name="Repkova J."/>
        </authorList>
    </citation>
    <scope>NUCLEOTIDE SEQUENCE [LARGE SCALE GENOMIC DNA]</scope>
    <source>
        <strain evidence="3">cv. Tatra</strain>
        <tissue evidence="2">Young leaves</tissue>
    </source>
</reference>
<comment type="caution">
    <text evidence="2">The sequence shown here is derived from an EMBL/GenBank/DDBJ whole genome shotgun (WGS) entry which is preliminary data.</text>
</comment>
<dbReference type="EMBL" id="ASHM01037911">
    <property type="protein sequence ID" value="PNX80418.1"/>
    <property type="molecule type" value="Genomic_DNA"/>
</dbReference>
<name>A0A2K3LPF3_TRIPR</name>
<feature type="signal peptide" evidence="1">
    <location>
        <begin position="1"/>
        <end position="19"/>
    </location>
</feature>
<sequence length="132" mass="14316">MKGSLFSVVLTLTALLVTSLFHHNNLFAAADSSWGSISPSSPMMNTDYQGANNCSGLHCLIDVANHETDLFMDQLKGSGNNIDVMNSMIPFKPIVSCKAHFGGSDCTPDVSPQYKKLRCDKTNRIYSPGCPK</sequence>
<reference evidence="2 3" key="2">
    <citation type="journal article" date="2017" name="Front. Plant Sci.">
        <title>Gene Classification and Mining of Molecular Markers Useful in Red Clover (Trifolium pratense) Breeding.</title>
        <authorList>
            <person name="Istvanek J."/>
            <person name="Dluhosova J."/>
            <person name="Dluhos P."/>
            <person name="Patkova L."/>
            <person name="Nedelnik J."/>
            <person name="Repkova J."/>
        </authorList>
    </citation>
    <scope>NUCLEOTIDE SEQUENCE [LARGE SCALE GENOMIC DNA]</scope>
    <source>
        <strain evidence="3">cv. Tatra</strain>
        <tissue evidence="2">Young leaves</tissue>
    </source>
</reference>